<protein>
    <submittedName>
        <fullName evidence="1">Uncharacterized protein</fullName>
    </submittedName>
</protein>
<organism evidence="1">
    <name type="scientific">Eubacterium limosum</name>
    <dbReference type="NCBI Taxonomy" id="1736"/>
    <lineage>
        <taxon>Bacteria</taxon>
        <taxon>Bacillati</taxon>
        <taxon>Bacillota</taxon>
        <taxon>Clostridia</taxon>
        <taxon>Eubacteriales</taxon>
        <taxon>Eubacteriaceae</taxon>
        <taxon>Eubacterium</taxon>
    </lineage>
</organism>
<gene>
    <name evidence="1" type="ORF">ELLFYP34_03266</name>
</gene>
<accession>A0A6N3DZC9</accession>
<sequence>MKRDQELSRLNYLMDLFHVKGTDLANYLHVDTSLVSKLKNGKRKLNVNSEACGEIANFFILLDKETEYRTVKKLLAETYQETDDLTREALVILLKRWLTSLDEVSAGGGSFTDKTVYTAKVKTFQGKNGRRKAAQEFIQSVLLEKTPQEVYVLDWTEHYSWQSEDTAFFTEWKKQYLKVAEAGHRITFLISLNHSIDYLINTLLYRLPMLLTGNVEYLYYPDYSYMLYKPNIVVLKNKMALAKISSDDITQKDITHMYTDLPTVRHCEEMVLAAKKHCRQSHTVIPKNQVPSTFEEFSGQYGNAYIKNDLSFFMNMPKDNFKNILEKNEIPPENIKAFFESFQNYNQKFLKDIKNFEYHLLIDKESLIRGMCDDKTKAKELELYTGQLIYLESGDIRRQVEYLIWLLKNFPNFQIAFFRKNQGNLLDGLDLWIKEHGSVLINKENNEDAFVLMNESSICAAFYNYLEKYWYSIPFVDREKEEVIRQLKNML</sequence>
<evidence type="ECO:0000313" key="1">
    <source>
        <dbReference type="EMBL" id="VYU33074.1"/>
    </source>
</evidence>
<name>A0A6N3DZC9_EUBLI</name>
<dbReference type="EMBL" id="CACRTR010000009">
    <property type="protein sequence ID" value="VYU33074.1"/>
    <property type="molecule type" value="Genomic_DNA"/>
</dbReference>
<reference evidence="1" key="1">
    <citation type="submission" date="2019-11" db="EMBL/GenBank/DDBJ databases">
        <authorList>
            <person name="Feng L."/>
        </authorList>
    </citation>
    <scope>NUCLEOTIDE SEQUENCE</scope>
    <source>
        <strain evidence="1">ElimosumLFYP34</strain>
    </source>
</reference>
<dbReference type="AlphaFoldDB" id="A0A6N3DZC9"/>
<proteinExistence type="predicted"/>